<dbReference type="RefSeq" id="WP_184933738.1">
    <property type="nucleotide sequence ID" value="NZ_JACHJV010000001.1"/>
</dbReference>
<evidence type="ECO:0000313" key="7">
    <source>
        <dbReference type="Proteomes" id="UP000540506"/>
    </source>
</evidence>
<accession>A0A7W7QXK3</accession>
<keyword evidence="1" id="KW-0805">Transcription regulation</keyword>
<dbReference type="InterPro" id="IPR036390">
    <property type="entry name" value="WH_DNA-bd_sf"/>
</dbReference>
<organism evidence="6 7">
    <name type="scientific">Kitasatospora kifunensis</name>
    <name type="common">Streptomyces kifunensis</name>
    <dbReference type="NCBI Taxonomy" id="58351"/>
    <lineage>
        <taxon>Bacteria</taxon>
        <taxon>Bacillati</taxon>
        <taxon>Actinomycetota</taxon>
        <taxon>Actinomycetes</taxon>
        <taxon>Kitasatosporales</taxon>
        <taxon>Streptomycetaceae</taxon>
        <taxon>Kitasatospora</taxon>
    </lineage>
</organism>
<reference evidence="6 7" key="1">
    <citation type="submission" date="2020-08" db="EMBL/GenBank/DDBJ databases">
        <title>Sequencing the genomes of 1000 actinobacteria strains.</title>
        <authorList>
            <person name="Klenk H.-P."/>
        </authorList>
    </citation>
    <scope>NUCLEOTIDE SEQUENCE [LARGE SCALE GENOMIC DNA]</scope>
    <source>
        <strain evidence="6 7">DSM 41654</strain>
    </source>
</reference>
<feature type="region of interest" description="Disordered" evidence="4">
    <location>
        <begin position="1"/>
        <end position="20"/>
    </location>
</feature>
<sequence>MTEQLSPGSTDHSTDCSTDEEADQALAREVFVSLATRWAPLVLDALSGRTLRFTELLGEVAGVSHKMLTQTLRALERDGIVRRVVHPTVPPRVDYSLTGTGAELLATVHGLCGWSRVHGAAVRLARVRFDAAAAVPAAASATVSAAGEGHGTGAR</sequence>
<evidence type="ECO:0000256" key="2">
    <source>
        <dbReference type="ARBA" id="ARBA00023125"/>
    </source>
</evidence>
<protein>
    <submittedName>
        <fullName evidence="6">DNA-binding HxlR family transcriptional regulator</fullName>
    </submittedName>
</protein>
<dbReference type="InterPro" id="IPR036388">
    <property type="entry name" value="WH-like_DNA-bd_sf"/>
</dbReference>
<feature type="domain" description="HTH hxlR-type" evidence="5">
    <location>
        <begin position="16"/>
        <end position="123"/>
    </location>
</feature>
<keyword evidence="7" id="KW-1185">Reference proteome</keyword>
<evidence type="ECO:0000256" key="1">
    <source>
        <dbReference type="ARBA" id="ARBA00023015"/>
    </source>
</evidence>
<dbReference type="Pfam" id="PF01638">
    <property type="entry name" value="HxlR"/>
    <property type="match status" value="1"/>
</dbReference>
<gene>
    <name evidence="6" type="ORF">FHR34_000387</name>
</gene>
<keyword evidence="2 6" id="KW-0238">DNA-binding</keyword>
<name>A0A7W7QXK3_KITKI</name>
<dbReference type="PROSITE" id="PS51118">
    <property type="entry name" value="HTH_HXLR"/>
    <property type="match status" value="1"/>
</dbReference>
<evidence type="ECO:0000256" key="4">
    <source>
        <dbReference type="SAM" id="MobiDB-lite"/>
    </source>
</evidence>
<evidence type="ECO:0000313" key="6">
    <source>
        <dbReference type="EMBL" id="MBB4921394.1"/>
    </source>
</evidence>
<keyword evidence="3" id="KW-0804">Transcription</keyword>
<evidence type="ECO:0000259" key="5">
    <source>
        <dbReference type="PROSITE" id="PS51118"/>
    </source>
</evidence>
<dbReference type="Proteomes" id="UP000540506">
    <property type="component" value="Unassembled WGS sequence"/>
</dbReference>
<feature type="compositionally biased region" description="Polar residues" evidence="4">
    <location>
        <begin position="1"/>
        <end position="11"/>
    </location>
</feature>
<dbReference type="GO" id="GO:0003677">
    <property type="term" value="F:DNA binding"/>
    <property type="evidence" value="ECO:0007669"/>
    <property type="project" value="UniProtKB-KW"/>
</dbReference>
<dbReference type="PANTHER" id="PTHR33204:SF39">
    <property type="entry name" value="TRANSCRIPTIONAL REGULATORY PROTEIN"/>
    <property type="match status" value="1"/>
</dbReference>
<proteinExistence type="predicted"/>
<comment type="caution">
    <text evidence="6">The sequence shown here is derived from an EMBL/GenBank/DDBJ whole genome shotgun (WGS) entry which is preliminary data.</text>
</comment>
<evidence type="ECO:0000256" key="3">
    <source>
        <dbReference type="ARBA" id="ARBA00023163"/>
    </source>
</evidence>
<dbReference type="Gene3D" id="1.10.10.10">
    <property type="entry name" value="Winged helix-like DNA-binding domain superfamily/Winged helix DNA-binding domain"/>
    <property type="match status" value="1"/>
</dbReference>
<dbReference type="PANTHER" id="PTHR33204">
    <property type="entry name" value="TRANSCRIPTIONAL REGULATOR, MARR FAMILY"/>
    <property type="match status" value="1"/>
</dbReference>
<dbReference type="SUPFAM" id="SSF46785">
    <property type="entry name" value="Winged helix' DNA-binding domain"/>
    <property type="match status" value="1"/>
</dbReference>
<dbReference type="InterPro" id="IPR002577">
    <property type="entry name" value="HTH_HxlR"/>
</dbReference>
<dbReference type="AlphaFoldDB" id="A0A7W7QXK3"/>
<dbReference type="EMBL" id="JACHJV010000001">
    <property type="protein sequence ID" value="MBB4921394.1"/>
    <property type="molecule type" value="Genomic_DNA"/>
</dbReference>